<protein>
    <submittedName>
        <fullName evidence="1">Uncharacterized protein</fullName>
    </submittedName>
</protein>
<dbReference type="HOGENOM" id="CLU_2830461_0_0_1"/>
<organism evidence="1 2">
    <name type="scientific">Ciona intestinalis</name>
    <name type="common">Transparent sea squirt</name>
    <name type="synonym">Ascidia intestinalis</name>
    <dbReference type="NCBI Taxonomy" id="7719"/>
    <lineage>
        <taxon>Eukaryota</taxon>
        <taxon>Metazoa</taxon>
        <taxon>Chordata</taxon>
        <taxon>Tunicata</taxon>
        <taxon>Ascidiacea</taxon>
        <taxon>Phlebobranchia</taxon>
        <taxon>Cionidae</taxon>
        <taxon>Ciona</taxon>
    </lineage>
</organism>
<evidence type="ECO:0000313" key="2">
    <source>
        <dbReference type="Proteomes" id="UP000008144"/>
    </source>
</evidence>
<dbReference type="InParanoid" id="H2XY68"/>
<dbReference type="EMBL" id="EAAA01000651">
    <property type="status" value="NOT_ANNOTATED_CDS"/>
    <property type="molecule type" value="Genomic_DNA"/>
</dbReference>
<proteinExistence type="predicted"/>
<dbReference type="AlphaFoldDB" id="H2XY68"/>
<accession>H2XY68</accession>
<dbReference type="Proteomes" id="UP000008144">
    <property type="component" value="Chromosome 11"/>
</dbReference>
<sequence>MIGLGKNVHRVEHSSYLPRAYLFKMVCMEFPEPVHELAIPVDKARLGEMSKHDSLKVTTAKSSYIK</sequence>
<evidence type="ECO:0000313" key="1">
    <source>
        <dbReference type="Ensembl" id="ENSCINP00000034602.1"/>
    </source>
</evidence>
<reference evidence="1" key="4">
    <citation type="submission" date="2025-09" db="UniProtKB">
        <authorList>
            <consortium name="Ensembl"/>
        </authorList>
    </citation>
    <scope>IDENTIFICATION</scope>
</reference>
<keyword evidence="2" id="KW-1185">Reference proteome</keyword>
<reference evidence="1" key="2">
    <citation type="journal article" date="2008" name="Genome Biol.">
        <title>Improved genome assembly and evidence-based global gene model set for the chordate Ciona intestinalis: new insight into intron and operon populations.</title>
        <authorList>
            <person name="Satou Y."/>
            <person name="Mineta K."/>
            <person name="Ogasawara M."/>
            <person name="Sasakura Y."/>
            <person name="Shoguchi E."/>
            <person name="Ueno K."/>
            <person name="Yamada L."/>
            <person name="Matsumoto J."/>
            <person name="Wasserscheid J."/>
            <person name="Dewar K."/>
            <person name="Wiley G.B."/>
            <person name="Macmil S.L."/>
            <person name="Roe B.A."/>
            <person name="Zeller R.W."/>
            <person name="Hastings K.E."/>
            <person name="Lemaire P."/>
            <person name="Lindquist E."/>
            <person name="Endo T."/>
            <person name="Hotta K."/>
            <person name="Inaba K."/>
        </authorList>
    </citation>
    <scope>NUCLEOTIDE SEQUENCE [LARGE SCALE GENOMIC DNA]</scope>
    <source>
        <strain evidence="1">wild type</strain>
    </source>
</reference>
<dbReference type="Ensembl" id="ENSCINT00000036983.1">
    <property type="protein sequence ID" value="ENSCINP00000034602.1"/>
    <property type="gene ID" value="ENSCING00000023322.1"/>
</dbReference>
<name>H2XY68_CIOIN</name>
<reference evidence="2" key="1">
    <citation type="journal article" date="2002" name="Science">
        <title>The draft genome of Ciona intestinalis: insights into chordate and vertebrate origins.</title>
        <authorList>
            <person name="Dehal P."/>
            <person name="Satou Y."/>
            <person name="Campbell R.K."/>
            <person name="Chapman J."/>
            <person name="Degnan B."/>
            <person name="De Tomaso A."/>
            <person name="Davidson B."/>
            <person name="Di Gregorio A."/>
            <person name="Gelpke M."/>
            <person name="Goodstein D.M."/>
            <person name="Harafuji N."/>
            <person name="Hastings K.E."/>
            <person name="Ho I."/>
            <person name="Hotta K."/>
            <person name="Huang W."/>
            <person name="Kawashima T."/>
            <person name="Lemaire P."/>
            <person name="Martinez D."/>
            <person name="Meinertzhagen I.A."/>
            <person name="Necula S."/>
            <person name="Nonaka M."/>
            <person name="Putnam N."/>
            <person name="Rash S."/>
            <person name="Saiga H."/>
            <person name="Satake M."/>
            <person name="Terry A."/>
            <person name="Yamada L."/>
            <person name="Wang H.G."/>
            <person name="Awazu S."/>
            <person name="Azumi K."/>
            <person name="Boore J."/>
            <person name="Branno M."/>
            <person name="Chin-Bow S."/>
            <person name="DeSantis R."/>
            <person name="Doyle S."/>
            <person name="Francino P."/>
            <person name="Keys D.N."/>
            <person name="Haga S."/>
            <person name="Hayashi H."/>
            <person name="Hino K."/>
            <person name="Imai K.S."/>
            <person name="Inaba K."/>
            <person name="Kano S."/>
            <person name="Kobayashi K."/>
            <person name="Kobayashi M."/>
            <person name="Lee B.I."/>
            <person name="Makabe K.W."/>
            <person name="Manohar C."/>
            <person name="Matassi G."/>
            <person name="Medina M."/>
            <person name="Mochizuki Y."/>
            <person name="Mount S."/>
            <person name="Morishita T."/>
            <person name="Miura S."/>
            <person name="Nakayama A."/>
            <person name="Nishizaka S."/>
            <person name="Nomoto H."/>
            <person name="Ohta F."/>
            <person name="Oishi K."/>
            <person name="Rigoutsos I."/>
            <person name="Sano M."/>
            <person name="Sasaki A."/>
            <person name="Sasakura Y."/>
            <person name="Shoguchi E."/>
            <person name="Shin-i T."/>
            <person name="Spagnuolo A."/>
            <person name="Stainier D."/>
            <person name="Suzuki M.M."/>
            <person name="Tassy O."/>
            <person name="Takatori N."/>
            <person name="Tokuoka M."/>
            <person name="Yagi K."/>
            <person name="Yoshizaki F."/>
            <person name="Wada S."/>
            <person name="Zhang C."/>
            <person name="Hyatt P.D."/>
            <person name="Larimer F."/>
            <person name="Detter C."/>
            <person name="Doggett N."/>
            <person name="Glavina T."/>
            <person name="Hawkins T."/>
            <person name="Richardson P."/>
            <person name="Lucas S."/>
            <person name="Kohara Y."/>
            <person name="Levine M."/>
            <person name="Satoh N."/>
            <person name="Rokhsar D.S."/>
        </authorList>
    </citation>
    <scope>NUCLEOTIDE SEQUENCE [LARGE SCALE GENOMIC DNA]</scope>
</reference>
<reference evidence="1" key="3">
    <citation type="submission" date="2025-08" db="UniProtKB">
        <authorList>
            <consortium name="Ensembl"/>
        </authorList>
    </citation>
    <scope>IDENTIFICATION</scope>
</reference>